<dbReference type="EMBL" id="CP042913">
    <property type="protein sequence ID" value="QEG35574.1"/>
    <property type="molecule type" value="Genomic_DNA"/>
</dbReference>
<dbReference type="RefSeq" id="WP_148074074.1">
    <property type="nucleotide sequence ID" value="NZ_CP042913.1"/>
</dbReference>
<evidence type="ECO:0000313" key="3">
    <source>
        <dbReference type="Proteomes" id="UP000323917"/>
    </source>
</evidence>
<feature type="domain" description="Glycosyl hydrolase family 98 putative carbohydrate-binding module" evidence="1">
    <location>
        <begin position="271"/>
        <end position="423"/>
    </location>
</feature>
<dbReference type="AlphaFoldDB" id="A0A5B9Q972"/>
<dbReference type="InterPro" id="IPR013222">
    <property type="entry name" value="Glyco_hyd_98_carb-bd"/>
</dbReference>
<organism evidence="2 3">
    <name type="scientific">Bythopirellula goksoeyrii</name>
    <dbReference type="NCBI Taxonomy" id="1400387"/>
    <lineage>
        <taxon>Bacteria</taxon>
        <taxon>Pseudomonadati</taxon>
        <taxon>Planctomycetota</taxon>
        <taxon>Planctomycetia</taxon>
        <taxon>Pirellulales</taxon>
        <taxon>Lacipirellulaceae</taxon>
        <taxon>Bythopirellula</taxon>
    </lineage>
</organism>
<dbReference type="SMART" id="SM00776">
    <property type="entry name" value="NPCBM"/>
    <property type="match status" value="1"/>
</dbReference>
<dbReference type="SUPFAM" id="SSF49785">
    <property type="entry name" value="Galactose-binding domain-like"/>
    <property type="match status" value="1"/>
</dbReference>
<protein>
    <submittedName>
        <fullName evidence="2">NPCBM/NEW2 domain protein</fullName>
    </submittedName>
</protein>
<dbReference type="Gene3D" id="2.60.120.1060">
    <property type="entry name" value="NPCBM/NEW2 domain"/>
    <property type="match status" value="1"/>
</dbReference>
<dbReference type="OrthoDB" id="272011at2"/>
<name>A0A5B9Q972_9BACT</name>
<accession>A0A5B9Q972</accession>
<dbReference type="KEGG" id="bgok:Pr1d_28750"/>
<reference evidence="2 3" key="1">
    <citation type="submission" date="2019-08" db="EMBL/GenBank/DDBJ databases">
        <title>Deep-cultivation of Planctomycetes and their phenomic and genomic characterization uncovers novel biology.</title>
        <authorList>
            <person name="Wiegand S."/>
            <person name="Jogler M."/>
            <person name="Boedeker C."/>
            <person name="Pinto D."/>
            <person name="Vollmers J."/>
            <person name="Rivas-Marin E."/>
            <person name="Kohn T."/>
            <person name="Peeters S.H."/>
            <person name="Heuer A."/>
            <person name="Rast P."/>
            <person name="Oberbeckmann S."/>
            <person name="Bunk B."/>
            <person name="Jeske O."/>
            <person name="Meyerdierks A."/>
            <person name="Storesund J.E."/>
            <person name="Kallscheuer N."/>
            <person name="Luecker S."/>
            <person name="Lage O.M."/>
            <person name="Pohl T."/>
            <person name="Merkel B.J."/>
            <person name="Hornburger P."/>
            <person name="Mueller R.-W."/>
            <person name="Bruemmer F."/>
            <person name="Labrenz M."/>
            <person name="Spormann A.M."/>
            <person name="Op den Camp H."/>
            <person name="Overmann J."/>
            <person name="Amann R."/>
            <person name="Jetten M.S.M."/>
            <person name="Mascher T."/>
            <person name="Medema M.H."/>
            <person name="Devos D.P."/>
            <person name="Kaster A.-K."/>
            <person name="Ovreas L."/>
            <person name="Rohde M."/>
            <person name="Galperin M.Y."/>
            <person name="Jogler C."/>
        </authorList>
    </citation>
    <scope>NUCLEOTIDE SEQUENCE [LARGE SCALE GENOMIC DNA]</scope>
    <source>
        <strain evidence="2 3">Pr1d</strain>
    </source>
</reference>
<gene>
    <name evidence="2" type="ORF">Pr1d_28750</name>
</gene>
<keyword evidence="3" id="KW-1185">Reference proteome</keyword>
<evidence type="ECO:0000259" key="1">
    <source>
        <dbReference type="SMART" id="SM00776"/>
    </source>
</evidence>
<sequence precursor="true">MHKIVRHRGFLTGLFILAWSNLAICVEPTMVTISTLDGLKQAGELIEWTTQSVSFKDADQLAKFSPQELLRIEFQTSRRKATASDISVELIDGSRIPATTFVVIGHEATLETPLSAVPLTVPTAQIRFVEFPQSRRPTESWQSKWEQKEFTGDVLVLLKKSSAEVDFLTGVINDITDSQVDFTWEGETIPVKLSKVAALTFYHAQSEEIAEPLCWLELSSGSRLPAAKIERNGENLQVTTTSGILLEVRLNEIAAADYSVGKLAYLSDMQPLREKWTPLIELPTSDNQLGRLGMPRRDSSFEGSPLTLAWPVEDDAEGITLKTYPKGLALRSRTEMEYRLPREMRRFVASAGIDPETASQGNILLTITADRETLLESSIDGNQGPLNIDLDIAGKQKLQILVDYGDNLDLGDRLHLVEARLIK</sequence>
<dbReference type="InterPro" id="IPR008979">
    <property type="entry name" value="Galactose-bd-like_sf"/>
</dbReference>
<dbReference type="Proteomes" id="UP000323917">
    <property type="component" value="Chromosome"/>
</dbReference>
<evidence type="ECO:0000313" key="2">
    <source>
        <dbReference type="EMBL" id="QEG35574.1"/>
    </source>
</evidence>
<dbReference type="InterPro" id="IPR038637">
    <property type="entry name" value="NPCBM_sf"/>
</dbReference>
<dbReference type="Pfam" id="PF08305">
    <property type="entry name" value="NPCBM"/>
    <property type="match status" value="1"/>
</dbReference>
<proteinExistence type="predicted"/>